<organism evidence="7 8">
    <name type="scientific">Cuscuta campestris</name>
    <dbReference type="NCBI Taxonomy" id="132261"/>
    <lineage>
        <taxon>Eukaryota</taxon>
        <taxon>Viridiplantae</taxon>
        <taxon>Streptophyta</taxon>
        <taxon>Embryophyta</taxon>
        <taxon>Tracheophyta</taxon>
        <taxon>Spermatophyta</taxon>
        <taxon>Magnoliopsida</taxon>
        <taxon>eudicotyledons</taxon>
        <taxon>Gunneridae</taxon>
        <taxon>Pentapetalae</taxon>
        <taxon>asterids</taxon>
        <taxon>lamiids</taxon>
        <taxon>Solanales</taxon>
        <taxon>Convolvulaceae</taxon>
        <taxon>Cuscuteae</taxon>
        <taxon>Cuscuta</taxon>
        <taxon>Cuscuta subgen. Grammica</taxon>
        <taxon>Cuscuta sect. Cleistogrammica</taxon>
    </lineage>
</organism>
<protein>
    <recommendedName>
        <fullName evidence="6">S-protein homolog</fullName>
    </recommendedName>
</protein>
<dbReference type="PANTHER" id="PTHR31232">
    <property type="match status" value="1"/>
</dbReference>
<dbReference type="EMBL" id="OOIL02001902">
    <property type="protein sequence ID" value="VFQ79226.1"/>
    <property type="molecule type" value="Genomic_DNA"/>
</dbReference>
<evidence type="ECO:0000256" key="5">
    <source>
        <dbReference type="ARBA" id="ARBA00022729"/>
    </source>
</evidence>
<dbReference type="PANTHER" id="PTHR31232:SF18">
    <property type="entry name" value="S-PROTEIN HOMOLOG"/>
    <property type="match status" value="1"/>
</dbReference>
<evidence type="ECO:0000256" key="1">
    <source>
        <dbReference type="ARBA" id="ARBA00004613"/>
    </source>
</evidence>
<evidence type="ECO:0000256" key="4">
    <source>
        <dbReference type="ARBA" id="ARBA00022525"/>
    </source>
</evidence>
<evidence type="ECO:0000256" key="2">
    <source>
        <dbReference type="ARBA" id="ARBA00005581"/>
    </source>
</evidence>
<keyword evidence="5" id="KW-0732">Signal</keyword>
<dbReference type="Proteomes" id="UP000595140">
    <property type="component" value="Unassembled WGS sequence"/>
</dbReference>
<sequence>MHCWSADDDLGPWVMHENELRYIRFRVNFWGTTRFSCRFDWGTKSQTVEVYNAYPDRCKDERYCTWEVKTDGFYFAKGEFLLGSDFVRLANWILARRLLLLVHCRSADDDLGVWTMNENDIRLIQFRVNFWGTFSCRFDWGSTKSQTVEVYNAYPDRCKDERYCTWEVKPDCFYFAKGEFPLDSDFVRLAKWT</sequence>
<keyword evidence="8" id="KW-1185">Reference proteome</keyword>
<accession>A0A484LTB2</accession>
<gene>
    <name evidence="7" type="ORF">CCAM_LOCUS21002</name>
</gene>
<evidence type="ECO:0000313" key="7">
    <source>
        <dbReference type="EMBL" id="VFQ79226.1"/>
    </source>
</evidence>
<keyword evidence="3 6" id="KW-0713">Self-incompatibility</keyword>
<name>A0A484LTB2_9ASTE</name>
<proteinExistence type="inferred from homology"/>
<dbReference type="Pfam" id="PF05938">
    <property type="entry name" value="Self-incomp_S1"/>
    <property type="match status" value="2"/>
</dbReference>
<evidence type="ECO:0000256" key="3">
    <source>
        <dbReference type="ARBA" id="ARBA00022471"/>
    </source>
</evidence>
<evidence type="ECO:0000256" key="6">
    <source>
        <dbReference type="RuleBase" id="RU367044"/>
    </source>
</evidence>
<dbReference type="AlphaFoldDB" id="A0A484LTB2"/>
<reference evidence="7 8" key="1">
    <citation type="submission" date="2018-04" db="EMBL/GenBank/DDBJ databases">
        <authorList>
            <person name="Vogel A."/>
        </authorList>
    </citation>
    <scope>NUCLEOTIDE SEQUENCE [LARGE SCALE GENOMIC DNA]</scope>
</reference>
<comment type="subcellular location">
    <subcellularLocation>
        <location evidence="1 6">Secreted</location>
    </subcellularLocation>
</comment>
<evidence type="ECO:0000313" key="8">
    <source>
        <dbReference type="Proteomes" id="UP000595140"/>
    </source>
</evidence>
<dbReference type="GO" id="GO:0060320">
    <property type="term" value="P:rejection of self pollen"/>
    <property type="evidence" value="ECO:0007669"/>
    <property type="project" value="UniProtKB-KW"/>
</dbReference>
<dbReference type="GO" id="GO:0005576">
    <property type="term" value="C:extracellular region"/>
    <property type="evidence" value="ECO:0007669"/>
    <property type="project" value="UniProtKB-SubCell"/>
</dbReference>
<dbReference type="InterPro" id="IPR010264">
    <property type="entry name" value="Self-incomp_S1"/>
</dbReference>
<dbReference type="OrthoDB" id="1292261at2759"/>
<keyword evidence="4 6" id="KW-0964">Secreted</keyword>
<comment type="similarity">
    <text evidence="2 6">Belongs to the plant self-incompatibility (S1) protein family.</text>
</comment>